<accession>A7EKV8</accession>
<protein>
    <submittedName>
        <fullName evidence="1">Uncharacterized protein</fullName>
    </submittedName>
</protein>
<sequence>MANLSTPCHVFQYWWKILESAGRKPERQLWFTAERFWLTLGASGASQRLWKTEVYKSNVIRTSLRTLLDTRNAGQ</sequence>
<dbReference type="KEGG" id="ssl:SS1G_05955"/>
<organism evidence="1 2">
    <name type="scientific">Sclerotinia sclerotiorum (strain ATCC 18683 / 1980 / Ss-1)</name>
    <name type="common">White mold</name>
    <name type="synonym">Whetzelinia sclerotiorum</name>
    <dbReference type="NCBI Taxonomy" id="665079"/>
    <lineage>
        <taxon>Eukaryota</taxon>
        <taxon>Fungi</taxon>
        <taxon>Dikarya</taxon>
        <taxon>Ascomycota</taxon>
        <taxon>Pezizomycotina</taxon>
        <taxon>Leotiomycetes</taxon>
        <taxon>Helotiales</taxon>
        <taxon>Sclerotiniaceae</taxon>
        <taxon>Sclerotinia</taxon>
    </lineage>
</organism>
<evidence type="ECO:0000313" key="2">
    <source>
        <dbReference type="Proteomes" id="UP000001312"/>
    </source>
</evidence>
<keyword evidence="2" id="KW-1185">Reference proteome</keyword>
<reference evidence="2" key="1">
    <citation type="journal article" date="2011" name="PLoS Genet.">
        <title>Genomic analysis of the necrotrophic fungal pathogens Sclerotinia sclerotiorum and Botrytis cinerea.</title>
        <authorList>
            <person name="Amselem J."/>
            <person name="Cuomo C.A."/>
            <person name="van Kan J.A."/>
            <person name="Viaud M."/>
            <person name="Benito E.P."/>
            <person name="Couloux A."/>
            <person name="Coutinho P.M."/>
            <person name="de Vries R.P."/>
            <person name="Dyer P.S."/>
            <person name="Fillinger S."/>
            <person name="Fournier E."/>
            <person name="Gout L."/>
            <person name="Hahn M."/>
            <person name="Kohn L."/>
            <person name="Lapalu N."/>
            <person name="Plummer K.M."/>
            <person name="Pradier J.M."/>
            <person name="Quevillon E."/>
            <person name="Sharon A."/>
            <person name="Simon A."/>
            <person name="ten Have A."/>
            <person name="Tudzynski B."/>
            <person name="Tudzynski P."/>
            <person name="Wincker P."/>
            <person name="Andrew M."/>
            <person name="Anthouard V."/>
            <person name="Beever R.E."/>
            <person name="Beffa R."/>
            <person name="Benoit I."/>
            <person name="Bouzid O."/>
            <person name="Brault B."/>
            <person name="Chen Z."/>
            <person name="Choquer M."/>
            <person name="Collemare J."/>
            <person name="Cotton P."/>
            <person name="Danchin E.G."/>
            <person name="Da Silva C."/>
            <person name="Gautier A."/>
            <person name="Giraud C."/>
            <person name="Giraud T."/>
            <person name="Gonzalez C."/>
            <person name="Grossetete S."/>
            <person name="Guldener U."/>
            <person name="Henrissat B."/>
            <person name="Howlett B.J."/>
            <person name="Kodira C."/>
            <person name="Kretschmer M."/>
            <person name="Lappartient A."/>
            <person name="Leroch M."/>
            <person name="Levis C."/>
            <person name="Mauceli E."/>
            <person name="Neuveglise C."/>
            <person name="Oeser B."/>
            <person name="Pearson M."/>
            <person name="Poulain J."/>
            <person name="Poussereau N."/>
            <person name="Quesneville H."/>
            <person name="Rascle C."/>
            <person name="Schumacher J."/>
            <person name="Segurens B."/>
            <person name="Sexton A."/>
            <person name="Silva E."/>
            <person name="Sirven C."/>
            <person name="Soanes D.M."/>
            <person name="Talbot N.J."/>
            <person name="Templeton M."/>
            <person name="Yandava C."/>
            <person name="Yarden O."/>
            <person name="Zeng Q."/>
            <person name="Rollins J.A."/>
            <person name="Lebrun M.H."/>
            <person name="Dickman M."/>
        </authorList>
    </citation>
    <scope>NUCLEOTIDE SEQUENCE [LARGE SCALE GENOMIC DNA]</scope>
    <source>
        <strain evidence="2">ATCC 18683 / 1980 / Ss-1</strain>
    </source>
</reference>
<dbReference type="InParanoid" id="A7EKV8"/>
<proteinExistence type="predicted"/>
<dbReference type="AlphaFoldDB" id="A7EKV8"/>
<evidence type="ECO:0000313" key="1">
    <source>
        <dbReference type="EMBL" id="EDO03474.1"/>
    </source>
</evidence>
<dbReference type="RefSeq" id="XP_001593033.1">
    <property type="nucleotide sequence ID" value="XM_001592983.1"/>
</dbReference>
<gene>
    <name evidence="1" type="ORF">SS1G_05955</name>
</gene>
<dbReference type="EMBL" id="CH476627">
    <property type="protein sequence ID" value="EDO03474.1"/>
    <property type="molecule type" value="Genomic_DNA"/>
</dbReference>
<dbReference type="GeneID" id="5488880"/>
<dbReference type="HOGENOM" id="CLU_2672592_0_0_1"/>
<dbReference type="Proteomes" id="UP000001312">
    <property type="component" value="Unassembled WGS sequence"/>
</dbReference>
<name>A7EKV8_SCLS1</name>